<feature type="transmembrane region" description="Helical" evidence="1">
    <location>
        <begin position="422"/>
        <end position="441"/>
    </location>
</feature>
<keyword evidence="1" id="KW-0472">Membrane</keyword>
<evidence type="ECO:0000256" key="1">
    <source>
        <dbReference type="SAM" id="Phobius"/>
    </source>
</evidence>
<evidence type="ECO:0000313" key="2">
    <source>
        <dbReference type="EMBL" id="ABN70647.1"/>
    </source>
</evidence>
<keyword evidence="1" id="KW-0812">Transmembrane</keyword>
<dbReference type="EMBL" id="CP000575">
    <property type="protein sequence ID" value="ABN70647.1"/>
    <property type="molecule type" value="Genomic_DNA"/>
</dbReference>
<keyword evidence="3" id="KW-1185">Reference proteome</keyword>
<organism evidence="2 3">
    <name type="scientific">Staphylothermus marinus (strain ATCC 43588 / DSM 3639 / JCM 9404 / F1)</name>
    <dbReference type="NCBI Taxonomy" id="399550"/>
    <lineage>
        <taxon>Archaea</taxon>
        <taxon>Thermoproteota</taxon>
        <taxon>Thermoprotei</taxon>
        <taxon>Desulfurococcales</taxon>
        <taxon>Desulfurococcaceae</taxon>
        <taxon>Staphylothermus</taxon>
    </lineage>
</organism>
<keyword evidence="1" id="KW-1133">Transmembrane helix</keyword>
<evidence type="ECO:0000313" key="3">
    <source>
        <dbReference type="Proteomes" id="UP000000254"/>
    </source>
</evidence>
<reference evidence="3" key="1">
    <citation type="journal article" date="2009" name="BMC Genomics">
        <title>The complete genome sequence of Staphylothermus marinus reveals differences in sulfur metabolism among heterotrophic Crenarchaeota.</title>
        <authorList>
            <person name="Anderson I.J."/>
            <person name="Dharmarajan L."/>
            <person name="Rodriguez J."/>
            <person name="Hooper S."/>
            <person name="Porat I."/>
            <person name="Ulrich L.E."/>
            <person name="Elkins J.G."/>
            <person name="Mavromatis K."/>
            <person name="Sun H."/>
            <person name="Land M."/>
            <person name="Lapidus A."/>
            <person name="Lucas S."/>
            <person name="Barry K."/>
            <person name="Huber H."/>
            <person name="Zhulin I.B."/>
            <person name="Whitman W.B."/>
            <person name="Mukhopadhyay B."/>
            <person name="Woese C."/>
            <person name="Bristow J."/>
            <person name="Kyrpides N."/>
        </authorList>
    </citation>
    <scope>NUCLEOTIDE SEQUENCE [LARGE SCALE GENOMIC DNA]</scope>
    <source>
        <strain evidence="3">ATCC 43588 / DSM 3639 / JCM 9404 / F1</strain>
    </source>
</reference>
<proteinExistence type="predicted"/>
<dbReference type="HOGENOM" id="CLU_616267_0_0_2"/>
<accession>A3DPT7</accession>
<name>A3DPT7_STAMF</name>
<sequence>MVRITYLLICIFFILVCMSATLPATHSVGMQVFNSGGRLVYHVSGYAIPIKNISSFEPVTVDLLLRGVDEVYSMDRSYVENLLSRIGANVSFNAGGIRVFYNYSEEAGRSEITYKLGPDGWYWVDVPAGPCMVHGLPLLLKLSGTVHVKRINSSAIKVCMKALISDIFQHNLSNYKILVKYPSMFPENFNGSIEVSLTYTIINNTAVSGNEVIGFSPLYIVYPRNALEVKEVYDKGLILTFYGIPLKFRMEKTTSKILGHVISYSYIVVYARSNRLISLARYISKMMNQGAFTEDMEPRYRGKPLTKDLNKLENLALRLVIKHENITKYITYAPSKGRYITFISFYKGFELPYNPHGRVVDYRWVYPLSFWAIFLKLKLSNDKYLWVVFWGDAIYGENINPYSIDIGYYNPPSPSIIDVRQLLLFIGVSALPIILIIYFTLKRK</sequence>
<gene>
    <name evidence="2" type="ordered locus">Smar_1562</name>
</gene>
<dbReference type="AlphaFoldDB" id="A3DPT7"/>
<protein>
    <submittedName>
        <fullName evidence="2">Uncharacterized protein</fullName>
    </submittedName>
</protein>
<reference evidence="2 3" key="2">
    <citation type="journal article" date="2009" name="Stand. Genomic Sci.">
        <title>Complete genome sequence of Staphylothermus marinus Stetter and Fiala 1986 type strain F1.</title>
        <authorList>
            <person name="Anderson I.J."/>
            <person name="Sun H."/>
            <person name="Lapidus A."/>
            <person name="Copeland A."/>
            <person name="Glavina Del Rio T."/>
            <person name="Tice H."/>
            <person name="Dalin E."/>
            <person name="Lucas S."/>
            <person name="Barry K."/>
            <person name="Land M."/>
            <person name="Richardson P."/>
            <person name="Huber H."/>
            <person name="Kyrpides N.C."/>
        </authorList>
    </citation>
    <scope>NUCLEOTIDE SEQUENCE [LARGE SCALE GENOMIC DNA]</scope>
    <source>
        <strain evidence="3">ATCC 43588 / DSM 3639 / JCM 9404 / F1</strain>
    </source>
</reference>
<dbReference type="KEGG" id="smr:Smar_1562"/>
<dbReference type="Proteomes" id="UP000000254">
    <property type="component" value="Chromosome"/>
</dbReference>